<dbReference type="InterPro" id="IPR049552">
    <property type="entry name" value="PKS_DH_N"/>
</dbReference>
<dbReference type="InterPro" id="IPR032821">
    <property type="entry name" value="PKS_assoc"/>
</dbReference>
<feature type="active site" description="Proton acceptor; for dehydratase activity" evidence="8">
    <location>
        <position position="1060"/>
    </location>
</feature>
<name>A0A5N8XIH4_9ACTN</name>
<keyword evidence="7" id="KW-0012">Acyltransferase</keyword>
<dbReference type="InterPro" id="IPR006162">
    <property type="entry name" value="Ppantetheine_attach_site"/>
</dbReference>
<dbReference type="InterPro" id="IPR018201">
    <property type="entry name" value="Ketoacyl_synth_AS"/>
</dbReference>
<dbReference type="SUPFAM" id="SSF47336">
    <property type="entry name" value="ACP-like"/>
    <property type="match status" value="1"/>
</dbReference>
<sequence length="1970" mass="206693">MPAALRQAAGRAQEASVAENPRRPAPRTTPTTSTRTTSTSGLRTTTMSGEGIPVTQDLPGTRAEEGAATSGPDGDRTERMMEALRHSLKENKRLKQQNRQLVEARHEPIAIVGMSCRYPGGVRSPEDFWQLLAEGRDAITPFPSERGWDIESLYDADPDRPGHSYVRHGGFLRDADRFDAGFFGISPREALAMDPQQRLLLETSWETLERAGIDPTSLRGSRTGVFVGAASHGYGGPGTGAAPEGTEGHVLAGTALSVASGRLAYTFGLEGPAITAETACSASLVALHLAVRSLRDGECGLALVGGVSVMAHPFMFVEFSRQRGLALDGRAKAFAAAADGTAWGEGVGMLLVERLSDARRHGHRVLAVIRGSAVNQDGASNGLTAPSGPAQQRLIRAALADARLTPADVDAVEAHGTGTKLGDPIEAQALLATYGQNRTEPLWLGSVKSNIGHTTHAAGITGVIKTVLAMRHGILPATLHVDEPTPHVDWSSGAVRLLAEAREWPSTSRPRRAGVSSFGISGTNAHVILEQAEEYADGEADEQGTPGEETQATAPALVPWQLSAADPQALRAQAERLHEAVVAHPDLDPAALALPLAAARASLDRRAVIVGTGRDDLLAGLDALRGAGPAEPGQVITGTAVHGTSLAFLFTGQGAQRAAMGRELYAAHPVFAESLDRICALFAERADLRLREVLFADEGSEQAALLDRTQWTQAALFALEVSLYRLVESWGLRPGHLLGHSVGELSAAHVAGVFSLEDAVTAVAARGRLMQELPSGGLMAAVEATEDEVAELLAGHADLAGIAAVNGPTSVVVSGDEDVVRTVAETLRARGRRTKELAVSHAFHSPRMDGMLDAFRTVLSSMDLREPLIPIVSNVTGRPVTASEIRSADYWARHVRQAVRFHDGVRTLLGQGVRTFLELGPDGVLSAMTREGAADVLSEEERSDVLALPLLRRDRSEVRTVLTALAESHVRGVPVDWRAHLTAAGASAGRRLPLELPTYAFQGERYWPDGAEKASVEPGDLGLAPAGHPLLGAVLTPADGGGLVLTGRLSSRTHGWIADHVILGSTIVPGTAHLDMALHAGRLTGCGTVEEQVQETPLILGEDDVVHIQVTVTEDDGSGRRRFTVASRPASAALAEGEATALPWTRHAAGVLSAAAAEAPAEGGLTGVWPPAGAVPVDVTDFYASVALDGFTYGLSFQGLRALWRLGDEVFGEVELPEPFRAEAAHYGVHPALLDAALHAGLVGHTGEQVRLPFAWQDVRLHRTRATTLRVRMSPLGEDATPVLVTDTDGAPVLSVGALGTRPVSVEQLRAASRRGHTDSLFHVAWQPPAGSGAGTVRDVVAVGDGTLPDALAAETFADLAALGTAVAAGRQVPDTVLWDCAAAVPADEDVPTAARAVERAVRSVLVAFAADERLAGARLVVVTRDAVAVDADDDVRGLRQALVWGLVRAAQAEHPDRFVLLDVDGATTQDGKLWRAALGCGEPHLALRNGTLLTPRLVRTPVAPTDGSAPVAGLDPEGTVLVTGGTGALGSLVARHLVTEHGVRRLVLLSRGGPRSAGAGELVDALGALGADVTVEACDAADRDALSAVLDRIPATHPLTGVIHAAGVIEDGVLDAPTPDTVDAVLRPKLDAAWHLHELTRETKPPVFVLFSSATATLGAAGQSSYAAANAFLDALAQHRASLGLPAVSLAWGAWEAGMAARLDDVALRRWRRSGVLSLSPEDGLALFDAVLTAPEAGNELPEDRTPRTLLPARLDTAALRGADGSVPALLRGLVRPSAPAATAGAPAREDASGELRRRLTGADADDRERILLDLTRRTVAEVLGHPDSSAIAPGRAFSDLGLDSLTAVELRNRLGTVTGLRLPATLVFDHPTTQALARYVDGALPRDDVPRAEPVLAELDRLEQALTGIAADHPDRSRIAARLRAVVADWGLRPAAGTEAPPDKATVRLDSAGDDEVFDFITNELGIS</sequence>
<dbReference type="InterPro" id="IPR009081">
    <property type="entry name" value="PP-bd_ACP"/>
</dbReference>
<dbReference type="Pfam" id="PF00550">
    <property type="entry name" value="PP-binding"/>
    <property type="match status" value="1"/>
</dbReference>
<dbReference type="GO" id="GO:0004315">
    <property type="term" value="F:3-oxoacyl-[acyl-carrier-protein] synthase activity"/>
    <property type="evidence" value="ECO:0007669"/>
    <property type="project" value="InterPro"/>
</dbReference>
<dbReference type="PROSITE" id="PS50075">
    <property type="entry name" value="CARRIER"/>
    <property type="match status" value="1"/>
</dbReference>
<feature type="compositionally biased region" description="Basic and acidic residues" evidence="9">
    <location>
        <begin position="1789"/>
        <end position="1799"/>
    </location>
</feature>
<dbReference type="SUPFAM" id="SSF52151">
    <property type="entry name" value="FabD/lysophospholipase-like"/>
    <property type="match status" value="1"/>
</dbReference>
<evidence type="ECO:0000259" key="12">
    <source>
        <dbReference type="PROSITE" id="PS52019"/>
    </source>
</evidence>
<keyword evidence="2" id="KW-0596">Phosphopantetheine</keyword>
<dbReference type="PROSITE" id="PS52019">
    <property type="entry name" value="PKS_MFAS_DH"/>
    <property type="match status" value="1"/>
</dbReference>
<evidence type="ECO:0000256" key="3">
    <source>
        <dbReference type="ARBA" id="ARBA00022553"/>
    </source>
</evidence>
<dbReference type="InterPro" id="IPR020806">
    <property type="entry name" value="PKS_PP-bd"/>
</dbReference>
<dbReference type="SUPFAM" id="SSF53901">
    <property type="entry name" value="Thiolase-like"/>
    <property type="match status" value="1"/>
</dbReference>
<evidence type="ECO:0000256" key="2">
    <source>
        <dbReference type="ARBA" id="ARBA00022450"/>
    </source>
</evidence>
<dbReference type="EMBL" id="VJZC01000101">
    <property type="protein sequence ID" value="MPY58778.1"/>
    <property type="molecule type" value="Genomic_DNA"/>
</dbReference>
<keyword evidence="14" id="KW-1185">Reference proteome</keyword>
<protein>
    <submittedName>
        <fullName evidence="13">SDR family NAD(P)-dependent oxidoreductase</fullName>
    </submittedName>
</protein>
<evidence type="ECO:0000313" key="13">
    <source>
        <dbReference type="EMBL" id="MPY58778.1"/>
    </source>
</evidence>
<feature type="domain" description="PKS/mFAS DH" evidence="12">
    <location>
        <begin position="1028"/>
        <end position="1310"/>
    </location>
</feature>
<dbReference type="FunFam" id="1.10.1200.10:FF:000007">
    <property type="entry name" value="Probable polyketide synthase pks17"/>
    <property type="match status" value="1"/>
</dbReference>
<dbReference type="PROSITE" id="PS52004">
    <property type="entry name" value="KS3_2"/>
    <property type="match status" value="1"/>
</dbReference>
<feature type="region of interest" description="N-terminal hotdog fold" evidence="8">
    <location>
        <begin position="1028"/>
        <end position="1159"/>
    </location>
</feature>
<feature type="compositionally biased region" description="Low complexity" evidence="9">
    <location>
        <begin position="26"/>
        <end position="48"/>
    </location>
</feature>
<dbReference type="PROSITE" id="PS00012">
    <property type="entry name" value="PHOSPHOPANTETHEINE"/>
    <property type="match status" value="1"/>
</dbReference>
<dbReference type="InterPro" id="IPR014043">
    <property type="entry name" value="Acyl_transferase_dom"/>
</dbReference>
<dbReference type="InterPro" id="IPR014030">
    <property type="entry name" value="Ketoacyl_synth_N"/>
</dbReference>
<dbReference type="SMART" id="SM01294">
    <property type="entry name" value="PKS_PP_betabranch"/>
    <property type="match status" value="1"/>
</dbReference>
<dbReference type="SMART" id="SM00825">
    <property type="entry name" value="PKS_KS"/>
    <property type="match status" value="1"/>
</dbReference>
<dbReference type="Pfam" id="PF08659">
    <property type="entry name" value="KR"/>
    <property type="match status" value="1"/>
</dbReference>
<dbReference type="FunFam" id="3.40.366.10:FF:000002">
    <property type="entry name" value="Probable polyketide synthase 2"/>
    <property type="match status" value="1"/>
</dbReference>
<evidence type="ECO:0000313" key="14">
    <source>
        <dbReference type="Proteomes" id="UP000400924"/>
    </source>
</evidence>
<dbReference type="InterPro" id="IPR057326">
    <property type="entry name" value="KR_dom"/>
</dbReference>
<evidence type="ECO:0000256" key="7">
    <source>
        <dbReference type="ARBA" id="ARBA00023315"/>
    </source>
</evidence>
<dbReference type="SMART" id="SM00827">
    <property type="entry name" value="PKS_AT"/>
    <property type="match status" value="1"/>
</dbReference>
<dbReference type="InterPro" id="IPR014031">
    <property type="entry name" value="Ketoacyl_synth_C"/>
</dbReference>
<dbReference type="Pfam" id="PF16197">
    <property type="entry name" value="KAsynt_C_assoc"/>
    <property type="match status" value="1"/>
</dbReference>
<evidence type="ECO:0000256" key="4">
    <source>
        <dbReference type="ARBA" id="ARBA00022679"/>
    </source>
</evidence>
<dbReference type="InterPro" id="IPR013968">
    <property type="entry name" value="PKS_KR"/>
</dbReference>
<evidence type="ECO:0000259" key="10">
    <source>
        <dbReference type="PROSITE" id="PS50075"/>
    </source>
</evidence>
<dbReference type="InterPro" id="IPR049900">
    <property type="entry name" value="PKS_mFAS_DH"/>
</dbReference>
<dbReference type="SMART" id="SM00826">
    <property type="entry name" value="PKS_DH"/>
    <property type="match status" value="1"/>
</dbReference>
<dbReference type="OrthoDB" id="9778690at2"/>
<dbReference type="Gene3D" id="1.10.1200.10">
    <property type="entry name" value="ACP-like"/>
    <property type="match status" value="1"/>
</dbReference>
<keyword evidence="5" id="KW-0045">Antibiotic biosynthesis</keyword>
<dbReference type="InterPro" id="IPR036736">
    <property type="entry name" value="ACP-like_sf"/>
</dbReference>
<dbReference type="GO" id="GO:0006633">
    <property type="term" value="P:fatty acid biosynthetic process"/>
    <property type="evidence" value="ECO:0007669"/>
    <property type="project" value="InterPro"/>
</dbReference>
<dbReference type="InterPro" id="IPR016035">
    <property type="entry name" value="Acyl_Trfase/lysoPLipase"/>
</dbReference>
<dbReference type="GO" id="GO:0033068">
    <property type="term" value="P:macrolide biosynthetic process"/>
    <property type="evidence" value="ECO:0007669"/>
    <property type="project" value="UniProtKB-ARBA"/>
</dbReference>
<dbReference type="Pfam" id="PF02801">
    <property type="entry name" value="Ketoacyl-synt_C"/>
    <property type="match status" value="1"/>
</dbReference>
<evidence type="ECO:0000259" key="11">
    <source>
        <dbReference type="PROSITE" id="PS52004"/>
    </source>
</evidence>
<evidence type="ECO:0000256" key="8">
    <source>
        <dbReference type="PROSITE-ProRule" id="PRU01363"/>
    </source>
</evidence>
<evidence type="ECO:0000256" key="5">
    <source>
        <dbReference type="ARBA" id="ARBA00023194"/>
    </source>
</evidence>
<dbReference type="Gene3D" id="3.40.47.10">
    <property type="match status" value="1"/>
</dbReference>
<dbReference type="InterPro" id="IPR001227">
    <property type="entry name" value="Ac_transferase_dom_sf"/>
</dbReference>
<dbReference type="PANTHER" id="PTHR43775:SF51">
    <property type="entry name" value="INACTIVE PHENOLPHTHIOCEROL SYNTHESIS POLYKETIDE SYNTHASE TYPE I PKS1-RELATED"/>
    <property type="match status" value="1"/>
</dbReference>
<gene>
    <name evidence="13" type="ORF">FNH08_16875</name>
</gene>
<dbReference type="GO" id="GO:0004312">
    <property type="term" value="F:fatty acid synthase activity"/>
    <property type="evidence" value="ECO:0007669"/>
    <property type="project" value="TreeGrafter"/>
</dbReference>
<dbReference type="InterPro" id="IPR036291">
    <property type="entry name" value="NAD(P)-bd_dom_sf"/>
</dbReference>
<dbReference type="SMART" id="SM00822">
    <property type="entry name" value="PKS_KR"/>
    <property type="match status" value="1"/>
</dbReference>
<keyword evidence="3" id="KW-0597">Phosphoprotein</keyword>
<dbReference type="PROSITE" id="PS00606">
    <property type="entry name" value="KS3_1"/>
    <property type="match status" value="1"/>
</dbReference>
<dbReference type="Gene3D" id="3.30.70.3290">
    <property type="match status" value="1"/>
</dbReference>
<dbReference type="Pfam" id="PF22953">
    <property type="entry name" value="SpnB_Rossmann"/>
    <property type="match status" value="1"/>
</dbReference>
<proteinExistence type="predicted"/>
<feature type="region of interest" description="C-terminal hotdog fold" evidence="8">
    <location>
        <begin position="1174"/>
        <end position="1310"/>
    </location>
</feature>
<keyword evidence="6" id="KW-0511">Multifunctional enzyme</keyword>
<dbReference type="Proteomes" id="UP000400924">
    <property type="component" value="Unassembled WGS sequence"/>
</dbReference>
<dbReference type="Gene3D" id="3.10.129.110">
    <property type="entry name" value="Polyketide synthase dehydratase"/>
    <property type="match status" value="1"/>
</dbReference>
<dbReference type="CDD" id="cd08956">
    <property type="entry name" value="KR_3_FAS_SDR_x"/>
    <property type="match status" value="1"/>
</dbReference>
<dbReference type="SUPFAM" id="SSF55048">
    <property type="entry name" value="Probable ACP-binding domain of malonyl-CoA ACP transacylase"/>
    <property type="match status" value="1"/>
</dbReference>
<dbReference type="SUPFAM" id="SSF51735">
    <property type="entry name" value="NAD(P)-binding Rossmann-fold domains"/>
    <property type="match status" value="2"/>
</dbReference>
<evidence type="ECO:0000256" key="6">
    <source>
        <dbReference type="ARBA" id="ARBA00023268"/>
    </source>
</evidence>
<dbReference type="InterPro" id="IPR020841">
    <property type="entry name" value="PKS_Beta-ketoAc_synthase_dom"/>
</dbReference>
<comment type="pathway">
    <text evidence="1">Antibiotic biosynthesis.</text>
</comment>
<evidence type="ECO:0000256" key="1">
    <source>
        <dbReference type="ARBA" id="ARBA00004792"/>
    </source>
</evidence>
<feature type="active site" description="Proton donor; for dehydratase activity" evidence="8">
    <location>
        <position position="1235"/>
    </location>
</feature>
<dbReference type="InterPro" id="IPR042104">
    <property type="entry name" value="PKS_dehydratase_sf"/>
</dbReference>
<reference evidence="13 14" key="1">
    <citation type="submission" date="2019-07" db="EMBL/GenBank/DDBJ databases">
        <title>New species of Amycolatopsis and Streptomyces.</title>
        <authorList>
            <person name="Duangmal K."/>
            <person name="Teo W.F.A."/>
            <person name="Lipun K."/>
        </authorList>
    </citation>
    <scope>NUCLEOTIDE SEQUENCE [LARGE SCALE GENOMIC DNA]</scope>
    <source>
        <strain evidence="13 14">NBRC 106415</strain>
    </source>
</reference>
<dbReference type="InterPro" id="IPR049551">
    <property type="entry name" value="PKS_DH_C"/>
</dbReference>
<dbReference type="InterPro" id="IPR020807">
    <property type="entry name" value="PKS_DH"/>
</dbReference>
<dbReference type="Pfam" id="PF21089">
    <property type="entry name" value="PKS_DH_N"/>
    <property type="match status" value="1"/>
</dbReference>
<dbReference type="Pfam" id="PF00109">
    <property type="entry name" value="ketoacyl-synt"/>
    <property type="match status" value="1"/>
</dbReference>
<dbReference type="CDD" id="cd00833">
    <property type="entry name" value="PKS"/>
    <property type="match status" value="1"/>
</dbReference>
<accession>A0A5N8XIH4</accession>
<dbReference type="SMART" id="SM00823">
    <property type="entry name" value="PKS_PP"/>
    <property type="match status" value="1"/>
</dbReference>
<evidence type="ECO:0000256" key="9">
    <source>
        <dbReference type="SAM" id="MobiDB-lite"/>
    </source>
</evidence>
<dbReference type="Pfam" id="PF00698">
    <property type="entry name" value="Acyl_transf_1"/>
    <property type="match status" value="1"/>
</dbReference>
<dbReference type="InterPro" id="IPR016036">
    <property type="entry name" value="Malonyl_transacylase_ACP-bd"/>
</dbReference>
<dbReference type="InterPro" id="IPR050091">
    <property type="entry name" value="PKS_NRPS_Biosynth_Enz"/>
</dbReference>
<dbReference type="GO" id="GO:0031177">
    <property type="term" value="F:phosphopantetheine binding"/>
    <property type="evidence" value="ECO:0007669"/>
    <property type="project" value="InterPro"/>
</dbReference>
<comment type="caution">
    <text evidence="13">The sequence shown here is derived from an EMBL/GenBank/DDBJ whole genome shotgun (WGS) entry which is preliminary data.</text>
</comment>
<keyword evidence="4" id="KW-0808">Transferase</keyword>
<dbReference type="PANTHER" id="PTHR43775">
    <property type="entry name" value="FATTY ACID SYNTHASE"/>
    <property type="match status" value="1"/>
</dbReference>
<dbReference type="InterPro" id="IPR055123">
    <property type="entry name" value="SpnB-like_Rossmann"/>
</dbReference>
<feature type="region of interest" description="Disordered" evidence="9">
    <location>
        <begin position="1782"/>
        <end position="1801"/>
    </location>
</feature>
<feature type="domain" description="Carrier" evidence="10">
    <location>
        <begin position="1811"/>
        <end position="1886"/>
    </location>
</feature>
<organism evidence="13 14">
    <name type="scientific">Streptomyces spongiae</name>
    <dbReference type="NCBI Taxonomy" id="565072"/>
    <lineage>
        <taxon>Bacteria</taxon>
        <taxon>Bacillati</taxon>
        <taxon>Actinomycetota</taxon>
        <taxon>Actinomycetes</taxon>
        <taxon>Kitasatosporales</taxon>
        <taxon>Streptomycetaceae</taxon>
        <taxon>Streptomyces</taxon>
    </lineage>
</organism>
<feature type="region of interest" description="Disordered" evidence="9">
    <location>
        <begin position="1"/>
        <end position="77"/>
    </location>
</feature>
<dbReference type="Gene3D" id="3.40.366.10">
    <property type="entry name" value="Malonyl-Coenzyme A Acyl Carrier Protein, domain 2"/>
    <property type="match status" value="1"/>
</dbReference>
<dbReference type="FunFam" id="3.40.47.10:FF:000019">
    <property type="entry name" value="Polyketide synthase type I"/>
    <property type="match status" value="1"/>
</dbReference>
<feature type="domain" description="Ketosynthase family 3 (KS3)" evidence="11">
    <location>
        <begin position="106"/>
        <end position="531"/>
    </location>
</feature>
<dbReference type="Gene3D" id="3.40.50.720">
    <property type="entry name" value="NAD(P)-binding Rossmann-like Domain"/>
    <property type="match status" value="1"/>
</dbReference>
<dbReference type="Pfam" id="PF14765">
    <property type="entry name" value="PS-DH"/>
    <property type="match status" value="1"/>
</dbReference>
<dbReference type="InterPro" id="IPR016039">
    <property type="entry name" value="Thiolase-like"/>
</dbReference>